<protein>
    <submittedName>
        <fullName evidence="4">Murein DD-endopeptidase MepM/ murein hydrolase activator NlpD</fullName>
    </submittedName>
</protein>
<gene>
    <name evidence="4" type="ORF">JOE68_004260</name>
</gene>
<dbReference type="EMBL" id="JAFBCL010000001">
    <property type="protein sequence ID" value="MBM7813395.1"/>
    <property type="molecule type" value="Genomic_DNA"/>
</dbReference>
<organism evidence="4 5">
    <name type="scientific">Saccharothrix algeriensis</name>
    <dbReference type="NCBI Taxonomy" id="173560"/>
    <lineage>
        <taxon>Bacteria</taxon>
        <taxon>Bacillati</taxon>
        <taxon>Actinomycetota</taxon>
        <taxon>Actinomycetes</taxon>
        <taxon>Pseudonocardiales</taxon>
        <taxon>Pseudonocardiaceae</taxon>
        <taxon>Saccharothrix</taxon>
    </lineage>
</organism>
<feature type="compositionally biased region" description="Basic and acidic residues" evidence="2">
    <location>
        <begin position="283"/>
        <end position="295"/>
    </location>
</feature>
<dbReference type="CDD" id="cd12797">
    <property type="entry name" value="M23_peptidase"/>
    <property type="match status" value="1"/>
</dbReference>
<keyword evidence="1" id="KW-0732">Signal</keyword>
<dbReference type="SUPFAM" id="SSF51261">
    <property type="entry name" value="Duplicated hybrid motif"/>
    <property type="match status" value="1"/>
</dbReference>
<proteinExistence type="predicted"/>
<dbReference type="InterPro" id="IPR050570">
    <property type="entry name" value="Cell_wall_metabolism_enzyme"/>
</dbReference>
<accession>A0ABS2SAW7</accession>
<dbReference type="InterPro" id="IPR011055">
    <property type="entry name" value="Dup_hybrid_motif"/>
</dbReference>
<keyword evidence="5" id="KW-1185">Reference proteome</keyword>
<dbReference type="PANTHER" id="PTHR21666">
    <property type="entry name" value="PEPTIDASE-RELATED"/>
    <property type="match status" value="1"/>
</dbReference>
<feature type="compositionally biased region" description="Polar residues" evidence="2">
    <location>
        <begin position="246"/>
        <end position="256"/>
    </location>
</feature>
<keyword evidence="4" id="KW-0378">Hydrolase</keyword>
<sequence length="331" mass="34501">MPVSVSVPPPVPVLSPVPPVPVPVLSPVPPVPVSVSVSALSPVPPVPVLPPVPVPVLPPVPVPVLPPVPVLSPVSAAALAVMLAVALTAVSAVVPAATPPASARPSRFGWPLAPPHPVLRPFQAPPVPYGAGHRGVDLGGPPDAPVLAAADATVVFAGTVVTRQVVSLSHANGLRTAYEPVKPLVTRGQRVARGTPIGTLRPGHGGCPTPCLHWGAHRTLTSHLRHYLDPLDLLRTTRVRLLPLDQSQPRANTQPDFRTHGFTHPRLPVARTVEGRVAAGGRGKPENPAGREARTAGRRRRRKAKAAERQGSRKARQSTGKATEDSAQPEQ</sequence>
<evidence type="ECO:0000256" key="2">
    <source>
        <dbReference type="SAM" id="MobiDB-lite"/>
    </source>
</evidence>
<feature type="domain" description="M23ase beta-sheet core" evidence="3">
    <location>
        <begin position="132"/>
        <end position="218"/>
    </location>
</feature>
<evidence type="ECO:0000259" key="3">
    <source>
        <dbReference type="Pfam" id="PF01551"/>
    </source>
</evidence>
<dbReference type="Proteomes" id="UP001195724">
    <property type="component" value="Unassembled WGS sequence"/>
</dbReference>
<dbReference type="Gene3D" id="2.70.70.10">
    <property type="entry name" value="Glucose Permease (Domain IIA)"/>
    <property type="match status" value="1"/>
</dbReference>
<evidence type="ECO:0000256" key="1">
    <source>
        <dbReference type="ARBA" id="ARBA00022729"/>
    </source>
</evidence>
<dbReference type="RefSeq" id="WP_307819787.1">
    <property type="nucleotide sequence ID" value="NZ_JAFBCL010000001.1"/>
</dbReference>
<reference evidence="4 5" key="1">
    <citation type="submission" date="2021-01" db="EMBL/GenBank/DDBJ databases">
        <title>Sequencing the genomes of 1000 actinobacteria strains.</title>
        <authorList>
            <person name="Klenk H.-P."/>
        </authorList>
    </citation>
    <scope>NUCLEOTIDE SEQUENCE [LARGE SCALE GENOMIC DNA]</scope>
    <source>
        <strain evidence="4 5">DSM 44581</strain>
    </source>
</reference>
<dbReference type="Pfam" id="PF01551">
    <property type="entry name" value="Peptidase_M23"/>
    <property type="match status" value="1"/>
</dbReference>
<dbReference type="PANTHER" id="PTHR21666:SF289">
    <property type="entry name" value="L-ALA--D-GLU ENDOPEPTIDASE"/>
    <property type="match status" value="1"/>
</dbReference>
<feature type="region of interest" description="Disordered" evidence="2">
    <location>
        <begin position="245"/>
        <end position="331"/>
    </location>
</feature>
<feature type="compositionally biased region" description="Polar residues" evidence="2">
    <location>
        <begin position="317"/>
        <end position="331"/>
    </location>
</feature>
<evidence type="ECO:0000313" key="5">
    <source>
        <dbReference type="Proteomes" id="UP001195724"/>
    </source>
</evidence>
<name>A0ABS2SAW7_9PSEU</name>
<dbReference type="GO" id="GO:0016787">
    <property type="term" value="F:hydrolase activity"/>
    <property type="evidence" value="ECO:0007669"/>
    <property type="project" value="UniProtKB-KW"/>
</dbReference>
<dbReference type="InterPro" id="IPR016047">
    <property type="entry name" value="M23ase_b-sheet_dom"/>
</dbReference>
<evidence type="ECO:0000313" key="4">
    <source>
        <dbReference type="EMBL" id="MBM7813395.1"/>
    </source>
</evidence>
<comment type="caution">
    <text evidence="4">The sequence shown here is derived from an EMBL/GenBank/DDBJ whole genome shotgun (WGS) entry which is preliminary data.</text>
</comment>